<reference evidence="2" key="1">
    <citation type="submission" date="2015-07" db="EMBL/GenBank/DDBJ databases">
        <title>The genome of Habropoda laboriosa.</title>
        <authorList>
            <person name="Pan H."/>
            <person name="Kapheim K."/>
        </authorList>
    </citation>
    <scope>NUCLEOTIDE SEQUENCE [LARGE SCALE GENOMIC DNA]</scope>
</reference>
<dbReference type="AlphaFoldDB" id="A0A0L7QJI6"/>
<gene>
    <name evidence="1" type="ORF">WH47_00051</name>
</gene>
<dbReference type="Proteomes" id="UP000053825">
    <property type="component" value="Unassembled WGS sequence"/>
</dbReference>
<protein>
    <submittedName>
        <fullName evidence="1">Uncharacterized protein</fullName>
    </submittedName>
</protein>
<evidence type="ECO:0000313" key="2">
    <source>
        <dbReference type="Proteomes" id="UP000053825"/>
    </source>
</evidence>
<organism evidence="1 2">
    <name type="scientific">Habropoda laboriosa</name>
    <dbReference type="NCBI Taxonomy" id="597456"/>
    <lineage>
        <taxon>Eukaryota</taxon>
        <taxon>Metazoa</taxon>
        <taxon>Ecdysozoa</taxon>
        <taxon>Arthropoda</taxon>
        <taxon>Hexapoda</taxon>
        <taxon>Insecta</taxon>
        <taxon>Pterygota</taxon>
        <taxon>Neoptera</taxon>
        <taxon>Endopterygota</taxon>
        <taxon>Hymenoptera</taxon>
        <taxon>Apocrita</taxon>
        <taxon>Aculeata</taxon>
        <taxon>Apoidea</taxon>
        <taxon>Anthophila</taxon>
        <taxon>Apidae</taxon>
        <taxon>Habropoda</taxon>
    </lineage>
</organism>
<keyword evidence="2" id="KW-1185">Reference proteome</keyword>
<evidence type="ECO:0000313" key="1">
    <source>
        <dbReference type="EMBL" id="KOC58807.1"/>
    </source>
</evidence>
<name>A0A0L7QJI6_9HYME</name>
<proteinExistence type="predicted"/>
<comment type="caution">
    <text evidence="1">The sequence shown here is derived from an EMBL/GenBank/DDBJ whole genome shotgun (WGS) entry which is preliminary data.</text>
</comment>
<dbReference type="EMBL" id="LHQN01050193">
    <property type="protein sequence ID" value="KOC58807.1"/>
    <property type="molecule type" value="Genomic_DNA"/>
</dbReference>
<sequence length="55" mass="6114">MKPTKSWAPLAATVLATALLLQPIYAEGKNIHRKFPTLLFQLALQHDLENLEGSN</sequence>
<accession>A0A0L7QJI6</accession>